<dbReference type="EMBL" id="VSSQ01000117">
    <property type="protein sequence ID" value="MPL78566.1"/>
    <property type="molecule type" value="Genomic_DNA"/>
</dbReference>
<dbReference type="SUPFAM" id="SSF75011">
    <property type="entry name" value="3-carboxy-cis,cis-mucoante lactonizing enzyme"/>
    <property type="match status" value="1"/>
</dbReference>
<dbReference type="InterPro" id="IPR013211">
    <property type="entry name" value="LVIVD"/>
</dbReference>
<reference evidence="1" key="1">
    <citation type="submission" date="2019-08" db="EMBL/GenBank/DDBJ databases">
        <authorList>
            <person name="Kucharzyk K."/>
            <person name="Murdoch R.W."/>
            <person name="Higgins S."/>
            <person name="Loffler F."/>
        </authorList>
    </citation>
    <scope>NUCLEOTIDE SEQUENCE</scope>
</reference>
<accession>A0A644UHT3</accession>
<comment type="caution">
    <text evidence="1">The sequence shown here is derived from an EMBL/GenBank/DDBJ whole genome shotgun (WGS) entry which is preliminary data.</text>
</comment>
<name>A0A644UHT3_9ZZZZ</name>
<evidence type="ECO:0000313" key="1">
    <source>
        <dbReference type="EMBL" id="MPL78566.1"/>
    </source>
</evidence>
<dbReference type="AlphaFoldDB" id="A0A644UHT3"/>
<proteinExistence type="predicted"/>
<dbReference type="Pfam" id="PF08309">
    <property type="entry name" value="LVIVD"/>
    <property type="match status" value="3"/>
</dbReference>
<organism evidence="1">
    <name type="scientific">bioreactor metagenome</name>
    <dbReference type="NCBI Taxonomy" id="1076179"/>
    <lineage>
        <taxon>unclassified sequences</taxon>
        <taxon>metagenomes</taxon>
        <taxon>ecological metagenomes</taxon>
    </lineage>
</organism>
<gene>
    <name evidence="1" type="ORF">SDC9_24435</name>
</gene>
<evidence type="ECO:0008006" key="2">
    <source>
        <dbReference type="Google" id="ProtNLM"/>
    </source>
</evidence>
<sequence length="446" mass="49525">MAPKGHLLTEIQNSGIMKTLKFILSAVLLILPASVLFNACQDKTFEEVTYTANVPVYMGFDEFRASVKRSDPRQMEQPGKIYFKDNYLFINEISKGVHVVDNSDPANPVISTFLEIPGNYDIAIKGNILYADSFIDLVAIDISDPMNPVEIDRVEDAFPNVLPVFDYTYPVYGLDWEKGIVVGWETKEVTELVEKGNTYRNETLYFDNMGVPTLGSNEVAIASSGTGLAGSMARFTLNNNFLYAVHNSSLKVFSINPTPGITMNPEILLDRQVETIFPYNNHLFLGTTTGMMVYSLSNPAAPAFVSVFEHINSCDPVVIEGNYAYVTLRSGTQCNGFTNQLDVVDISSLAHPFLVKSYPMFNPHGLGIDNHILFICDGDAGLKVYDATDPMNIHLNQLAHFPDIRTYDVIPYNGLLMLIGSGGLYQYNYSDLNNLVLISHIPVYVP</sequence>
<protein>
    <recommendedName>
        <fullName evidence="2">LVIVD repeat-containing protein</fullName>
    </recommendedName>
</protein>